<keyword evidence="3" id="KW-1003">Cell membrane</keyword>
<dbReference type="PANTHER" id="PTHR43141:SF4">
    <property type="entry name" value="CYTOCHROME BD2 SUBUNIT II"/>
    <property type="match status" value="1"/>
</dbReference>
<keyword evidence="6 7" id="KW-0472">Membrane</keyword>
<feature type="transmembrane region" description="Helical" evidence="7">
    <location>
        <begin position="161"/>
        <end position="186"/>
    </location>
</feature>
<feature type="transmembrane region" description="Helical" evidence="7">
    <location>
        <begin position="302"/>
        <end position="329"/>
    </location>
</feature>
<feature type="transmembrane region" description="Helical" evidence="7">
    <location>
        <begin position="53"/>
        <end position="74"/>
    </location>
</feature>
<reference evidence="8 9" key="1">
    <citation type="journal article" date="2023" name="Microbiol. Resour. Announc.">
        <title>Complete Genome Sequence of Imperialibacter roseus strain P4T.</title>
        <authorList>
            <person name="Tizabi D.R."/>
            <person name="Bachvaroff T."/>
            <person name="Hill R.T."/>
        </authorList>
    </citation>
    <scope>NUCLEOTIDE SEQUENCE [LARGE SCALE GENOMIC DNA]</scope>
    <source>
        <strain evidence="8 9">P4T</strain>
    </source>
</reference>
<feature type="transmembrane region" description="Helical" evidence="7">
    <location>
        <begin position="231"/>
        <end position="250"/>
    </location>
</feature>
<keyword evidence="9" id="KW-1185">Reference proteome</keyword>
<dbReference type="InterPro" id="IPR003317">
    <property type="entry name" value="Cyt-d_oxidase_su2"/>
</dbReference>
<evidence type="ECO:0000256" key="6">
    <source>
        <dbReference type="ARBA" id="ARBA00023136"/>
    </source>
</evidence>
<proteinExistence type="inferred from homology"/>
<evidence type="ECO:0000256" key="7">
    <source>
        <dbReference type="SAM" id="Phobius"/>
    </source>
</evidence>
<organism evidence="8 9">
    <name type="scientific">Imperialibacter roseus</name>
    <dbReference type="NCBI Taxonomy" id="1324217"/>
    <lineage>
        <taxon>Bacteria</taxon>
        <taxon>Pseudomonadati</taxon>
        <taxon>Bacteroidota</taxon>
        <taxon>Cytophagia</taxon>
        <taxon>Cytophagales</taxon>
        <taxon>Flammeovirgaceae</taxon>
        <taxon>Imperialibacter</taxon>
    </lineage>
</organism>
<evidence type="ECO:0000256" key="3">
    <source>
        <dbReference type="ARBA" id="ARBA00022475"/>
    </source>
</evidence>
<feature type="transmembrane region" description="Helical" evidence="7">
    <location>
        <begin position="198"/>
        <end position="219"/>
    </location>
</feature>
<name>A0ABZ0IKU5_9BACT</name>
<comment type="subcellular location">
    <subcellularLocation>
        <location evidence="1">Cell membrane</location>
        <topology evidence="1">Multi-pass membrane protein</topology>
    </subcellularLocation>
</comment>
<comment type="similarity">
    <text evidence="2">Belongs to the cytochrome ubiquinol oxidase subunit 2 family.</text>
</comment>
<gene>
    <name evidence="8" type="ORF">RT717_21435</name>
</gene>
<keyword evidence="4 7" id="KW-0812">Transmembrane</keyword>
<evidence type="ECO:0000256" key="4">
    <source>
        <dbReference type="ARBA" id="ARBA00022692"/>
    </source>
</evidence>
<dbReference type="Proteomes" id="UP001302349">
    <property type="component" value="Chromosome"/>
</dbReference>
<dbReference type="EMBL" id="CP136051">
    <property type="protein sequence ID" value="WOK05642.1"/>
    <property type="molecule type" value="Genomic_DNA"/>
</dbReference>
<evidence type="ECO:0000256" key="2">
    <source>
        <dbReference type="ARBA" id="ARBA00007543"/>
    </source>
</evidence>
<keyword evidence="5 7" id="KW-1133">Transmembrane helix</keyword>
<feature type="transmembrane region" description="Helical" evidence="7">
    <location>
        <begin position="80"/>
        <end position="99"/>
    </location>
</feature>
<dbReference type="Pfam" id="PF02322">
    <property type="entry name" value="Cyt_bd_oxida_II"/>
    <property type="match status" value="1"/>
</dbReference>
<evidence type="ECO:0000313" key="9">
    <source>
        <dbReference type="Proteomes" id="UP001302349"/>
    </source>
</evidence>
<feature type="transmembrane region" description="Helical" evidence="7">
    <location>
        <begin position="262"/>
        <end position="282"/>
    </location>
</feature>
<feature type="transmembrane region" description="Helical" evidence="7">
    <location>
        <begin position="6"/>
        <end position="32"/>
    </location>
</feature>
<dbReference type="PANTHER" id="PTHR43141">
    <property type="entry name" value="CYTOCHROME BD2 SUBUNIT II"/>
    <property type="match status" value="1"/>
</dbReference>
<protein>
    <submittedName>
        <fullName evidence="8">Cytochrome d ubiquinol oxidase subunit II</fullName>
    </submittedName>
</protein>
<evidence type="ECO:0000256" key="5">
    <source>
        <dbReference type="ARBA" id="ARBA00022989"/>
    </source>
</evidence>
<feature type="transmembrane region" description="Helical" evidence="7">
    <location>
        <begin position="120"/>
        <end position="141"/>
    </location>
</feature>
<evidence type="ECO:0000313" key="8">
    <source>
        <dbReference type="EMBL" id="WOK05642.1"/>
    </source>
</evidence>
<sequence>MFEWVVLVLVISLLLYVLLGGADFGAGILELFSPKEKFDELKATTYQAIGPVWEANHVWLIIIIVILFNGFPAAFKVISIYLHIPLLLMLVGIIVRGTAFVFRHYDAVQGRSQKVYSRMFAWSSLVTPFFLGVIAGAIVLGRMPVGVENFHQAFVAPWLNWFTVAVGIFTSSLFAFLAATFLIPEIEDRGTKELFRKNALLTNILVVVTGGLVFVAGLVEKIDFPRLFFSHPFGLVSVILATAGLLVLAVTLRKKWDQLSRLLAGLQGSFIVLGWLALQYPNLIVFIDGTVITLEAAAAPELVISILGTMLAVGVVLILPALGYLIWVFKYRKGLR</sequence>
<accession>A0ABZ0IKU5</accession>
<evidence type="ECO:0000256" key="1">
    <source>
        <dbReference type="ARBA" id="ARBA00004651"/>
    </source>
</evidence>
<dbReference type="RefSeq" id="WP_317488400.1">
    <property type="nucleotide sequence ID" value="NZ_CP136051.1"/>
</dbReference>